<dbReference type="PANTHER" id="PTHR32552">
    <property type="entry name" value="FERRICHROME IRON RECEPTOR-RELATED"/>
    <property type="match status" value="1"/>
</dbReference>
<dbReference type="Gene3D" id="2.40.170.20">
    <property type="entry name" value="TonB-dependent receptor, beta-barrel domain"/>
    <property type="match status" value="1"/>
</dbReference>
<comment type="subcellular location">
    <subcellularLocation>
        <location evidence="1 12">Cell outer membrane</location>
        <topology evidence="1 12">Multi-pass membrane protein</topology>
    </subcellularLocation>
</comment>
<evidence type="ECO:0000256" key="4">
    <source>
        <dbReference type="ARBA" id="ARBA00022496"/>
    </source>
</evidence>
<keyword evidence="9 13" id="KW-0798">TonB box</keyword>
<evidence type="ECO:0000256" key="11">
    <source>
        <dbReference type="ARBA" id="ARBA00023237"/>
    </source>
</evidence>
<dbReference type="eggNOG" id="COG4771">
    <property type="taxonomic scope" value="Bacteria"/>
</dbReference>
<dbReference type="HOGENOM" id="CLU_008287_15_2_7"/>
<evidence type="ECO:0000256" key="2">
    <source>
        <dbReference type="ARBA" id="ARBA00022448"/>
    </source>
</evidence>
<organism evidence="17 18">
    <name type="scientific">Bilophila wadsworthia (strain 3_1_6)</name>
    <dbReference type="NCBI Taxonomy" id="563192"/>
    <lineage>
        <taxon>Bacteria</taxon>
        <taxon>Pseudomonadati</taxon>
        <taxon>Thermodesulfobacteriota</taxon>
        <taxon>Desulfovibrionia</taxon>
        <taxon>Desulfovibrionales</taxon>
        <taxon>Desulfovibrionaceae</taxon>
        <taxon>Bilophila</taxon>
    </lineage>
</organism>
<dbReference type="Pfam" id="PF00593">
    <property type="entry name" value="TonB_dep_Rec_b-barrel"/>
    <property type="match status" value="1"/>
</dbReference>
<keyword evidence="6 14" id="KW-0732">Signal</keyword>
<dbReference type="InterPro" id="IPR039426">
    <property type="entry name" value="TonB-dep_rcpt-like"/>
</dbReference>
<dbReference type="GO" id="GO:0009279">
    <property type="term" value="C:cell outer membrane"/>
    <property type="evidence" value="ECO:0007669"/>
    <property type="project" value="UniProtKB-SubCell"/>
</dbReference>
<evidence type="ECO:0000256" key="10">
    <source>
        <dbReference type="ARBA" id="ARBA00023136"/>
    </source>
</evidence>
<evidence type="ECO:0000256" key="14">
    <source>
        <dbReference type="SAM" id="SignalP"/>
    </source>
</evidence>
<dbReference type="PANTHER" id="PTHR32552:SF81">
    <property type="entry name" value="TONB-DEPENDENT OUTER MEMBRANE RECEPTOR"/>
    <property type="match status" value="1"/>
</dbReference>
<feature type="domain" description="TonB-dependent receptor plug" evidence="16">
    <location>
        <begin position="44"/>
        <end position="148"/>
    </location>
</feature>
<evidence type="ECO:0000256" key="8">
    <source>
        <dbReference type="ARBA" id="ARBA00023065"/>
    </source>
</evidence>
<keyword evidence="11 12" id="KW-0998">Cell outer membrane</keyword>
<dbReference type="OrthoDB" id="9763670at2"/>
<dbReference type="Pfam" id="PF07715">
    <property type="entry name" value="Plug"/>
    <property type="match status" value="1"/>
</dbReference>
<evidence type="ECO:0000313" key="17">
    <source>
        <dbReference type="EMBL" id="EFV44813.1"/>
    </source>
</evidence>
<feature type="chain" id="PRO_5003200956" evidence="14">
    <location>
        <begin position="25"/>
        <end position="707"/>
    </location>
</feature>
<dbReference type="STRING" id="563192.HMPREF0179_01309"/>
<dbReference type="InterPro" id="IPR036942">
    <property type="entry name" value="Beta-barrel_TonB_sf"/>
</dbReference>
<evidence type="ECO:0000256" key="13">
    <source>
        <dbReference type="RuleBase" id="RU003357"/>
    </source>
</evidence>
<keyword evidence="18" id="KW-1185">Reference proteome</keyword>
<dbReference type="PROSITE" id="PS52016">
    <property type="entry name" value="TONB_DEPENDENT_REC_3"/>
    <property type="match status" value="1"/>
</dbReference>
<dbReference type="EMBL" id="ADCP02000001">
    <property type="protein sequence ID" value="EFV44813.1"/>
    <property type="molecule type" value="Genomic_DNA"/>
</dbReference>
<dbReference type="AlphaFoldDB" id="E5Y546"/>
<evidence type="ECO:0000256" key="1">
    <source>
        <dbReference type="ARBA" id="ARBA00004571"/>
    </source>
</evidence>
<evidence type="ECO:0000256" key="7">
    <source>
        <dbReference type="ARBA" id="ARBA00023004"/>
    </source>
</evidence>
<protein>
    <submittedName>
        <fullName evidence="17">TonB-dependent siderophore receptor</fullName>
    </submittedName>
</protein>
<comment type="caution">
    <text evidence="17">The sequence shown here is derived from an EMBL/GenBank/DDBJ whole genome shotgun (WGS) entry which is preliminary data.</text>
</comment>
<evidence type="ECO:0000256" key="9">
    <source>
        <dbReference type="ARBA" id="ARBA00023077"/>
    </source>
</evidence>
<keyword evidence="2 12" id="KW-0813">Transport</keyword>
<dbReference type="CDD" id="cd01347">
    <property type="entry name" value="ligand_gated_channel"/>
    <property type="match status" value="1"/>
</dbReference>
<evidence type="ECO:0000256" key="3">
    <source>
        <dbReference type="ARBA" id="ARBA00022452"/>
    </source>
</evidence>
<comment type="similarity">
    <text evidence="12 13">Belongs to the TonB-dependent receptor family.</text>
</comment>
<evidence type="ECO:0000256" key="6">
    <source>
        <dbReference type="ARBA" id="ARBA00022729"/>
    </source>
</evidence>
<accession>E5Y546</accession>
<name>E5Y546_BILW3</name>
<evidence type="ECO:0000313" key="18">
    <source>
        <dbReference type="Proteomes" id="UP000006034"/>
    </source>
</evidence>
<dbReference type="Proteomes" id="UP000006034">
    <property type="component" value="Unassembled WGS sequence"/>
</dbReference>
<reference evidence="17 18" key="1">
    <citation type="submission" date="2010-10" db="EMBL/GenBank/DDBJ databases">
        <authorList>
            <consortium name="The Broad Institute Genome Sequencing Platform"/>
            <person name="Ward D."/>
            <person name="Earl A."/>
            <person name="Feldgarden M."/>
            <person name="Young S.K."/>
            <person name="Gargeya S."/>
            <person name="Zeng Q."/>
            <person name="Alvarado L."/>
            <person name="Berlin A."/>
            <person name="Bochicchio J."/>
            <person name="Chapman S.B."/>
            <person name="Chen Z."/>
            <person name="Freedman E."/>
            <person name="Gellesch M."/>
            <person name="Goldberg J."/>
            <person name="Griggs A."/>
            <person name="Gujja S."/>
            <person name="Heilman E."/>
            <person name="Heiman D."/>
            <person name="Howarth C."/>
            <person name="Mehta T."/>
            <person name="Neiman D."/>
            <person name="Pearson M."/>
            <person name="Roberts A."/>
            <person name="Saif S."/>
            <person name="Shea T."/>
            <person name="Shenoy N."/>
            <person name="Sisk P."/>
            <person name="Stolte C."/>
            <person name="Sykes S."/>
            <person name="White J."/>
            <person name="Yandava C."/>
            <person name="Allen-Vercoe E."/>
            <person name="Sibley C."/>
            <person name="Ambrose C.E."/>
            <person name="Strauss J."/>
            <person name="Daigneault M."/>
            <person name="Haas B."/>
            <person name="Nusbaum C."/>
            <person name="Birren B."/>
        </authorList>
    </citation>
    <scope>NUCLEOTIDE SEQUENCE [LARGE SCALE GENOMIC DNA]</scope>
    <source>
        <strain evidence="17 18">3_1_6</strain>
    </source>
</reference>
<evidence type="ECO:0000259" key="15">
    <source>
        <dbReference type="Pfam" id="PF00593"/>
    </source>
</evidence>
<feature type="domain" description="TonB-dependent receptor-like beta-barrel" evidence="15">
    <location>
        <begin position="259"/>
        <end position="672"/>
    </location>
</feature>
<evidence type="ECO:0000256" key="5">
    <source>
        <dbReference type="ARBA" id="ARBA00022692"/>
    </source>
</evidence>
<gene>
    <name evidence="17" type="ORF">HMPREF0179_01309</name>
</gene>
<keyword evidence="4" id="KW-0410">Iron transport</keyword>
<keyword evidence="7" id="KW-0408">Iron</keyword>
<evidence type="ECO:0000256" key="12">
    <source>
        <dbReference type="PROSITE-ProRule" id="PRU01360"/>
    </source>
</evidence>
<reference evidence="17 18" key="2">
    <citation type="submission" date="2013-04" db="EMBL/GenBank/DDBJ databases">
        <title>The Genome Sequence of Bilophila wadsworthia 3_1_6.</title>
        <authorList>
            <consortium name="The Broad Institute Genomics Platform"/>
            <person name="Earl A."/>
            <person name="Ward D."/>
            <person name="Feldgarden M."/>
            <person name="Gevers D."/>
            <person name="Sibley C."/>
            <person name="Strauss J."/>
            <person name="Allen-Vercoe E."/>
            <person name="Walker B."/>
            <person name="Young S."/>
            <person name="Zeng Q."/>
            <person name="Gargeya S."/>
            <person name="Fitzgerald M."/>
            <person name="Haas B."/>
            <person name="Abouelleil A."/>
            <person name="Allen A.W."/>
            <person name="Alvarado L."/>
            <person name="Arachchi H.M."/>
            <person name="Berlin A.M."/>
            <person name="Chapman S.B."/>
            <person name="Gainer-Dewar J."/>
            <person name="Goldberg J."/>
            <person name="Griggs A."/>
            <person name="Gujja S."/>
            <person name="Hansen M."/>
            <person name="Howarth C."/>
            <person name="Imamovic A."/>
            <person name="Ireland A."/>
            <person name="Larimer J."/>
            <person name="McCowan C."/>
            <person name="Murphy C."/>
            <person name="Pearson M."/>
            <person name="Poon T.W."/>
            <person name="Priest M."/>
            <person name="Roberts A."/>
            <person name="Saif S."/>
            <person name="Shea T."/>
            <person name="Sisk P."/>
            <person name="Sykes S."/>
            <person name="Wortman J."/>
            <person name="Nusbaum C."/>
            <person name="Birren B."/>
        </authorList>
    </citation>
    <scope>NUCLEOTIDE SEQUENCE [LARGE SCALE GENOMIC DNA]</scope>
    <source>
        <strain evidence="17 18">3_1_6</strain>
    </source>
</reference>
<dbReference type="InterPro" id="IPR000531">
    <property type="entry name" value="Beta-barrel_TonB"/>
</dbReference>
<dbReference type="InterPro" id="IPR010917">
    <property type="entry name" value="TonB_rcpt_CS"/>
</dbReference>
<sequence length="707" mass="79849">MKRNGIAGILAAVLLSAWSLPAGAEETYKLDPVLVTAEKRTENVQDVPVSVTAISEQQIKDSGIRSIQDVARQVPNLFIANWGFRGNSYAFIRGIGAVNNDPAIGFYVDDVNYMDSRVFDTNLFDIERIEVLRGPQGTLYGRNSLGGVVNIVTKKPDNEFHYGLEQTVGNENLYETTLYMRAPLIKDKLFFGVSGTSEQMDGYNTNDFLDKKVDRRRGLNGRMQLRWMPTDKLDVTANVDGEKVNDGVFPLTDMDQADKNPHHVSYDYEGRDKRDTLGSSLRVAYDAPWFKMTSITAYRGYNDVTRNDQDFTPYDLITAREDIKDRQFTQEFRFASPEGSGPLKWLGGLYLYKKHQDHTLDLNYGQGAADMGMVPMAMTNTADSDIKTYGYAVFGQATYTLFDKLDLTAGLRYEYEKNKLDYASDYLAGGMVVPGMGSDIRGRKHDDVFLPKAQIAYRWTPDFMTYAGVSRGYRSGGFNTSFLDVSDLAFDPEYSWNYEVGFKSSWFNNRVNFNTSLFYIDLSDQQVTQVLPTANTVIRNAGKSRSMGFEVEASALITEGLLFEGSFGYTDAKYRRYSDKVSGMDYVGNRTPLAPEYTYNLALQYSLPLLESFDFFHKEDSLTWITRAELQGVGKFYWNDANTLKQDPYELVNLRTGLETDNYSITFWAKNVFDKKYNCVAFAFSGSSALAQVGAPRSFGVTFRADF</sequence>
<keyword evidence="8" id="KW-0406">Ion transport</keyword>
<dbReference type="SUPFAM" id="SSF56935">
    <property type="entry name" value="Porins"/>
    <property type="match status" value="1"/>
</dbReference>
<proteinExistence type="inferred from homology"/>
<dbReference type="PROSITE" id="PS01156">
    <property type="entry name" value="TONB_DEPENDENT_REC_2"/>
    <property type="match status" value="1"/>
</dbReference>
<keyword evidence="5 12" id="KW-0812">Transmembrane</keyword>
<dbReference type="GO" id="GO:0006826">
    <property type="term" value="P:iron ion transport"/>
    <property type="evidence" value="ECO:0007669"/>
    <property type="project" value="UniProtKB-KW"/>
</dbReference>
<keyword evidence="3 12" id="KW-1134">Transmembrane beta strand</keyword>
<keyword evidence="17" id="KW-0675">Receptor</keyword>
<evidence type="ECO:0000259" key="16">
    <source>
        <dbReference type="Pfam" id="PF07715"/>
    </source>
</evidence>
<dbReference type="GeneID" id="78086437"/>
<feature type="signal peptide" evidence="14">
    <location>
        <begin position="1"/>
        <end position="24"/>
    </location>
</feature>
<dbReference type="RefSeq" id="WP_005026355.1">
    <property type="nucleotide sequence ID" value="NZ_KE150238.1"/>
</dbReference>
<dbReference type="InterPro" id="IPR012910">
    <property type="entry name" value="Plug_dom"/>
</dbReference>
<keyword evidence="10 12" id="KW-0472">Membrane</keyword>